<evidence type="ECO:0000313" key="2">
    <source>
        <dbReference type="EMBL" id="OGZ11958.1"/>
    </source>
</evidence>
<keyword evidence="1" id="KW-0812">Transmembrane</keyword>
<dbReference type="Proteomes" id="UP000178636">
    <property type="component" value="Unassembled WGS sequence"/>
</dbReference>
<keyword evidence="1" id="KW-0472">Membrane</keyword>
<organism evidence="2 3">
    <name type="scientific">Candidatus Lloydbacteria bacterium RIFCSPHIGHO2_02_FULL_54_17</name>
    <dbReference type="NCBI Taxonomy" id="1798664"/>
    <lineage>
        <taxon>Bacteria</taxon>
        <taxon>Candidatus Lloydiibacteriota</taxon>
    </lineage>
</organism>
<accession>A0A1G2DGP5</accession>
<reference evidence="2 3" key="1">
    <citation type="journal article" date="2016" name="Nat. Commun.">
        <title>Thousands of microbial genomes shed light on interconnected biogeochemical processes in an aquifer system.</title>
        <authorList>
            <person name="Anantharaman K."/>
            <person name="Brown C.T."/>
            <person name="Hug L.A."/>
            <person name="Sharon I."/>
            <person name="Castelle C.J."/>
            <person name="Probst A.J."/>
            <person name="Thomas B.C."/>
            <person name="Singh A."/>
            <person name="Wilkins M.J."/>
            <person name="Karaoz U."/>
            <person name="Brodie E.L."/>
            <person name="Williams K.H."/>
            <person name="Hubbard S.S."/>
            <person name="Banfield J.F."/>
        </authorList>
    </citation>
    <scope>NUCLEOTIDE SEQUENCE [LARGE SCALE GENOMIC DNA]</scope>
</reference>
<keyword evidence="1" id="KW-1133">Transmembrane helix</keyword>
<evidence type="ECO:0000313" key="3">
    <source>
        <dbReference type="Proteomes" id="UP000178636"/>
    </source>
</evidence>
<evidence type="ECO:0000256" key="1">
    <source>
        <dbReference type="SAM" id="Phobius"/>
    </source>
</evidence>
<sequence>MPFFLKTKIKNVDVVPLAPDDLPQSSTPAFALSIGGNVILAGVFLSALLDPIAHVNLIVGTGIWIFLIEFLSIFVSGGVGRAGARLGSIMANTVGFFVVSIFALAFGWGLFRNLSLPLIFLGSTATKVFGKKATAEQTSGAHSILILLGSVFIVFVVLSPELLTTIFPFPEEFAQYVPTDWATRRASGEISGEFIDRPQTMLAWGVIYFTLTAVTNLVLFKKNLP</sequence>
<feature type="transmembrane region" description="Helical" evidence="1">
    <location>
        <begin position="29"/>
        <end position="49"/>
    </location>
</feature>
<proteinExistence type="predicted"/>
<feature type="transmembrane region" description="Helical" evidence="1">
    <location>
        <begin position="201"/>
        <end position="220"/>
    </location>
</feature>
<feature type="transmembrane region" description="Helical" evidence="1">
    <location>
        <begin position="142"/>
        <end position="160"/>
    </location>
</feature>
<protein>
    <submittedName>
        <fullName evidence="2">Uncharacterized protein</fullName>
    </submittedName>
</protein>
<name>A0A1G2DGP5_9BACT</name>
<dbReference type="EMBL" id="MHLO01000027">
    <property type="protein sequence ID" value="OGZ11958.1"/>
    <property type="molecule type" value="Genomic_DNA"/>
</dbReference>
<gene>
    <name evidence="2" type="ORF">A3C93_05970</name>
</gene>
<comment type="caution">
    <text evidence="2">The sequence shown here is derived from an EMBL/GenBank/DDBJ whole genome shotgun (WGS) entry which is preliminary data.</text>
</comment>
<dbReference type="AlphaFoldDB" id="A0A1G2DGP5"/>
<feature type="transmembrane region" description="Helical" evidence="1">
    <location>
        <begin position="55"/>
        <end position="77"/>
    </location>
</feature>
<feature type="transmembrane region" description="Helical" evidence="1">
    <location>
        <begin position="89"/>
        <end position="108"/>
    </location>
</feature>